<reference evidence="3 4" key="1">
    <citation type="submission" date="2019-07" db="EMBL/GenBank/DDBJ databases">
        <title>Whole genome shotgun sequence of Cellulomonas aerilata NBRC 106308.</title>
        <authorList>
            <person name="Hosoyama A."/>
            <person name="Uohara A."/>
            <person name="Ohji S."/>
            <person name="Ichikawa N."/>
        </authorList>
    </citation>
    <scope>NUCLEOTIDE SEQUENCE [LARGE SCALE GENOMIC DNA]</scope>
    <source>
        <strain evidence="3 4">NBRC 106308</strain>
    </source>
</reference>
<gene>
    <name evidence="3" type="ORF">CAE01nite_33030</name>
</gene>
<keyword evidence="4" id="KW-1185">Reference proteome</keyword>
<dbReference type="EMBL" id="BJYY01000021">
    <property type="protein sequence ID" value="GEO35578.1"/>
    <property type="molecule type" value="Genomic_DNA"/>
</dbReference>
<proteinExistence type="predicted"/>
<evidence type="ECO:0000313" key="4">
    <source>
        <dbReference type="Proteomes" id="UP000321181"/>
    </source>
</evidence>
<feature type="region of interest" description="Disordered" evidence="1">
    <location>
        <begin position="1"/>
        <end position="61"/>
    </location>
</feature>
<dbReference type="SUPFAM" id="SSF54106">
    <property type="entry name" value="LysM domain"/>
    <property type="match status" value="1"/>
</dbReference>
<dbReference type="PROSITE" id="PS51782">
    <property type="entry name" value="LYSM"/>
    <property type="match status" value="1"/>
</dbReference>
<protein>
    <recommendedName>
        <fullName evidence="2">LysM domain-containing protein</fullName>
    </recommendedName>
</protein>
<evidence type="ECO:0000256" key="1">
    <source>
        <dbReference type="SAM" id="MobiDB-lite"/>
    </source>
</evidence>
<dbReference type="OrthoDB" id="5084290at2"/>
<name>A0A512DGG8_9CELL</name>
<evidence type="ECO:0000313" key="3">
    <source>
        <dbReference type="EMBL" id="GEO35578.1"/>
    </source>
</evidence>
<dbReference type="CDD" id="cd00118">
    <property type="entry name" value="LysM"/>
    <property type="match status" value="1"/>
</dbReference>
<sequence>MSAALMAPRVPTAPRVTSSPRRTTAPATAPRVTTAAPATAQGLAQARTAAHAPTAQVPTTQPAGGALALTARGRWVVRSLAVVVAGLALLTGGRAVAEGPGAPVAVDSYTVGAGETLWTIAAAYTAPGEDVRDVVDDLTELNGMSGSRLTAGDQILVPVRH</sequence>
<comment type="caution">
    <text evidence="3">The sequence shown here is derived from an EMBL/GenBank/DDBJ whole genome shotgun (WGS) entry which is preliminary data.</text>
</comment>
<dbReference type="InterPro" id="IPR036779">
    <property type="entry name" value="LysM_dom_sf"/>
</dbReference>
<dbReference type="Pfam" id="PF01476">
    <property type="entry name" value="LysM"/>
    <property type="match status" value="1"/>
</dbReference>
<dbReference type="AlphaFoldDB" id="A0A512DGG8"/>
<dbReference type="Proteomes" id="UP000321181">
    <property type="component" value="Unassembled WGS sequence"/>
</dbReference>
<dbReference type="RefSeq" id="WP_146906618.1">
    <property type="nucleotide sequence ID" value="NZ_BAAARM010000006.1"/>
</dbReference>
<dbReference type="InterPro" id="IPR018392">
    <property type="entry name" value="LysM"/>
</dbReference>
<organism evidence="3 4">
    <name type="scientific">Cellulomonas aerilata</name>
    <dbReference type="NCBI Taxonomy" id="515326"/>
    <lineage>
        <taxon>Bacteria</taxon>
        <taxon>Bacillati</taxon>
        <taxon>Actinomycetota</taxon>
        <taxon>Actinomycetes</taxon>
        <taxon>Micrococcales</taxon>
        <taxon>Cellulomonadaceae</taxon>
        <taxon>Cellulomonas</taxon>
    </lineage>
</organism>
<feature type="compositionally biased region" description="Low complexity" evidence="1">
    <location>
        <begin position="17"/>
        <end position="56"/>
    </location>
</feature>
<dbReference type="SMART" id="SM00257">
    <property type="entry name" value="LysM"/>
    <property type="match status" value="1"/>
</dbReference>
<feature type="domain" description="LysM" evidence="2">
    <location>
        <begin position="107"/>
        <end position="157"/>
    </location>
</feature>
<accession>A0A512DGG8</accession>
<dbReference type="Gene3D" id="3.10.350.10">
    <property type="entry name" value="LysM domain"/>
    <property type="match status" value="1"/>
</dbReference>
<evidence type="ECO:0000259" key="2">
    <source>
        <dbReference type="PROSITE" id="PS51782"/>
    </source>
</evidence>